<evidence type="ECO:0000256" key="6">
    <source>
        <dbReference type="ARBA" id="ARBA00023002"/>
    </source>
</evidence>
<dbReference type="InterPro" id="IPR011549">
    <property type="entry name" value="RibD_C"/>
</dbReference>
<dbReference type="PANTHER" id="PTHR38011">
    <property type="entry name" value="DIHYDROFOLATE REDUCTASE FAMILY PROTEIN (AFU_ORTHOLOGUE AFUA_8G06820)"/>
    <property type="match status" value="1"/>
</dbReference>
<dbReference type="GO" id="GO:0050661">
    <property type="term" value="F:NADP binding"/>
    <property type="evidence" value="ECO:0007669"/>
    <property type="project" value="InterPro"/>
</dbReference>
<evidence type="ECO:0000256" key="5">
    <source>
        <dbReference type="ARBA" id="ARBA00022857"/>
    </source>
</evidence>
<evidence type="ECO:0000256" key="4">
    <source>
        <dbReference type="ARBA" id="ARBA00022619"/>
    </source>
</evidence>
<accession>A0A3M0BHF1</accession>
<dbReference type="InterPro" id="IPR006401">
    <property type="entry name" value="Rib_reduct_arc"/>
</dbReference>
<dbReference type="InterPro" id="IPR024072">
    <property type="entry name" value="DHFR-like_dom_sf"/>
</dbReference>
<feature type="domain" description="Bacterial bifunctional deaminase-reductase C-terminal" evidence="10">
    <location>
        <begin position="4"/>
        <end position="209"/>
    </location>
</feature>
<dbReference type="InterPro" id="IPR050765">
    <property type="entry name" value="Riboflavin_Biosynth_HTPR"/>
</dbReference>
<evidence type="ECO:0000313" key="11">
    <source>
        <dbReference type="EMBL" id="RMA96006.1"/>
    </source>
</evidence>
<evidence type="ECO:0000313" key="12">
    <source>
        <dbReference type="Proteomes" id="UP000280842"/>
    </source>
</evidence>
<protein>
    <recommendedName>
        <fullName evidence="9">2,5-diamino-6-(ribosylamino)-4(3H)-pyrimidinone 5'-phosphate reductase</fullName>
        <ecNumber evidence="9">1.1.1.302</ecNumber>
    </recommendedName>
</protein>
<evidence type="ECO:0000256" key="7">
    <source>
        <dbReference type="ARBA" id="ARBA00047550"/>
    </source>
</evidence>
<comment type="caution">
    <text evidence="11">The sequence shown here is derived from an EMBL/GenBank/DDBJ whole genome shotgun (WGS) entry which is preliminary data.</text>
</comment>
<comment type="catalytic activity">
    <reaction evidence="7">
        <text>2,5-diamino-6-(1-D-ribitylamino)pyrimidin-4(3H)-one 5'-phosphate + NAD(+) = 2,5-diamino-6-(1-D-ribosylamino)pyrimidin-4(3H)-one 5'-phosphate + NADH + H(+)</text>
        <dbReference type="Rhea" id="RHEA:27274"/>
        <dbReference type="ChEBI" id="CHEBI:15378"/>
        <dbReference type="ChEBI" id="CHEBI:57540"/>
        <dbReference type="ChEBI" id="CHEBI:57945"/>
        <dbReference type="ChEBI" id="CHEBI:58890"/>
        <dbReference type="ChEBI" id="CHEBI:59545"/>
        <dbReference type="EC" id="1.1.1.302"/>
    </reaction>
</comment>
<evidence type="ECO:0000259" key="10">
    <source>
        <dbReference type="Pfam" id="PF01872"/>
    </source>
</evidence>
<dbReference type="PANTHER" id="PTHR38011:SF7">
    <property type="entry name" value="2,5-DIAMINO-6-RIBOSYLAMINO-4(3H)-PYRIMIDINONE 5'-PHOSPHATE REDUCTASE"/>
    <property type="match status" value="1"/>
</dbReference>
<dbReference type="AlphaFoldDB" id="A0A3M0BHF1"/>
<name>A0A3M0BHF1_9AQUI</name>
<dbReference type="OrthoDB" id="9800865at2"/>
<dbReference type="GO" id="GO:0009231">
    <property type="term" value="P:riboflavin biosynthetic process"/>
    <property type="evidence" value="ECO:0007669"/>
    <property type="project" value="UniProtKB-UniPathway"/>
</dbReference>
<dbReference type="EMBL" id="REFO01000012">
    <property type="protein sequence ID" value="RMA96006.1"/>
    <property type="molecule type" value="Genomic_DNA"/>
</dbReference>
<evidence type="ECO:0000256" key="3">
    <source>
        <dbReference type="ARBA" id="ARBA00011738"/>
    </source>
</evidence>
<evidence type="ECO:0000256" key="1">
    <source>
        <dbReference type="ARBA" id="ARBA00005104"/>
    </source>
</evidence>
<organism evidence="11 12">
    <name type="scientific">Hydrogenothermus marinus</name>
    <dbReference type="NCBI Taxonomy" id="133270"/>
    <lineage>
        <taxon>Bacteria</taxon>
        <taxon>Pseudomonadati</taxon>
        <taxon>Aquificota</taxon>
        <taxon>Aquificia</taxon>
        <taxon>Aquificales</taxon>
        <taxon>Hydrogenothermaceae</taxon>
        <taxon>Hydrogenothermus</taxon>
    </lineage>
</organism>
<dbReference type="NCBIfam" id="TIGR01508">
    <property type="entry name" value="rib_reduct_arch"/>
    <property type="match status" value="1"/>
</dbReference>
<gene>
    <name evidence="11" type="ORF">CLV39_1017</name>
</gene>
<dbReference type="GO" id="GO:0008703">
    <property type="term" value="F:5-amino-6-(5-phosphoribosylamino)uracil reductase activity"/>
    <property type="evidence" value="ECO:0007669"/>
    <property type="project" value="InterPro"/>
</dbReference>
<dbReference type="InterPro" id="IPR002734">
    <property type="entry name" value="RibDG_C"/>
</dbReference>
<comment type="subunit">
    <text evidence="3">Homodimer.</text>
</comment>
<evidence type="ECO:0000256" key="8">
    <source>
        <dbReference type="ARBA" id="ARBA00049020"/>
    </source>
</evidence>
<dbReference type="RefSeq" id="WP_121923147.1">
    <property type="nucleotide sequence ID" value="NZ_REFO01000012.1"/>
</dbReference>
<keyword evidence="4" id="KW-0686">Riboflavin biosynthesis</keyword>
<dbReference type="Proteomes" id="UP000280842">
    <property type="component" value="Unassembled WGS sequence"/>
</dbReference>
<comment type="similarity">
    <text evidence="2">Belongs to the HTP reductase family.</text>
</comment>
<dbReference type="NCBIfam" id="TIGR00227">
    <property type="entry name" value="ribD_Cterm"/>
    <property type="match status" value="1"/>
</dbReference>
<keyword evidence="12" id="KW-1185">Reference proteome</keyword>
<dbReference type="Pfam" id="PF01872">
    <property type="entry name" value="RibD_C"/>
    <property type="match status" value="1"/>
</dbReference>
<proteinExistence type="inferred from homology"/>
<dbReference type="EC" id="1.1.1.302" evidence="9"/>
<evidence type="ECO:0000256" key="2">
    <source>
        <dbReference type="ARBA" id="ARBA00009723"/>
    </source>
</evidence>
<comment type="pathway">
    <text evidence="1">Cofactor biosynthesis; riboflavin biosynthesis.</text>
</comment>
<sequence>MNRPYTIIVSEVTVDGKLTLRRGYSSKEIMQFMDEEATRYLHQIRAKVDGIMVGAETVRTDNPFLTVRYVEGKNPTRIIPTSRADIPLDANILQKHAPTIIITTEKAPEDKVKALEEKVEVIRCGEDKVDLIKMMDILYKKGIKNLMVEGGATLNWQLFKYGLVDEVRLIHMPFIIGGKDTPTLVDGEGFKSLDEVVKLKLRSHFLRGSHLITEWEVKFED</sequence>
<comment type="catalytic activity">
    <reaction evidence="8">
        <text>2,5-diamino-6-(1-D-ribitylamino)pyrimidin-4(3H)-one 5'-phosphate + NADP(+) = 2,5-diamino-6-(1-D-ribosylamino)pyrimidin-4(3H)-one 5'-phosphate + NADPH + H(+)</text>
        <dbReference type="Rhea" id="RHEA:27278"/>
        <dbReference type="ChEBI" id="CHEBI:15378"/>
        <dbReference type="ChEBI" id="CHEBI:57783"/>
        <dbReference type="ChEBI" id="CHEBI:58349"/>
        <dbReference type="ChEBI" id="CHEBI:58890"/>
        <dbReference type="ChEBI" id="CHEBI:59545"/>
        <dbReference type="EC" id="1.1.1.302"/>
    </reaction>
</comment>
<evidence type="ECO:0000256" key="9">
    <source>
        <dbReference type="NCBIfam" id="TIGR01508"/>
    </source>
</evidence>
<dbReference type="SUPFAM" id="SSF53597">
    <property type="entry name" value="Dihydrofolate reductase-like"/>
    <property type="match status" value="1"/>
</dbReference>
<keyword evidence="5" id="KW-0521">NADP</keyword>
<reference evidence="11 12" key="1">
    <citation type="submission" date="2018-10" db="EMBL/GenBank/DDBJ databases">
        <title>Genomic Encyclopedia of Archaeal and Bacterial Type Strains, Phase II (KMG-II): from individual species to whole genera.</title>
        <authorList>
            <person name="Goeker M."/>
        </authorList>
    </citation>
    <scope>NUCLEOTIDE SEQUENCE [LARGE SCALE GENOMIC DNA]</scope>
    <source>
        <strain evidence="11 12">VM1</strain>
    </source>
</reference>
<keyword evidence="6" id="KW-0560">Oxidoreductase</keyword>
<dbReference type="Gene3D" id="3.40.430.10">
    <property type="entry name" value="Dihydrofolate Reductase, subunit A"/>
    <property type="match status" value="1"/>
</dbReference>
<dbReference type="UniPathway" id="UPA00275"/>